<feature type="transmembrane region" description="Helical" evidence="3">
    <location>
        <begin position="45"/>
        <end position="61"/>
    </location>
</feature>
<dbReference type="EMBL" id="JABSTU010000005">
    <property type="protein sequence ID" value="KAH8030919.1"/>
    <property type="molecule type" value="Genomic_DNA"/>
</dbReference>
<keyword evidence="3" id="KW-1133">Transmembrane helix</keyword>
<feature type="transmembrane region" description="Helical" evidence="3">
    <location>
        <begin position="305"/>
        <end position="327"/>
    </location>
</feature>
<reference evidence="4" key="2">
    <citation type="submission" date="2021-09" db="EMBL/GenBank/DDBJ databases">
        <authorList>
            <person name="Jia N."/>
            <person name="Wang J."/>
            <person name="Shi W."/>
            <person name="Du L."/>
            <person name="Sun Y."/>
            <person name="Zhan W."/>
            <person name="Jiang J."/>
            <person name="Wang Q."/>
            <person name="Zhang B."/>
            <person name="Ji P."/>
            <person name="Sakyi L.B."/>
            <person name="Cui X."/>
            <person name="Yuan T."/>
            <person name="Jiang B."/>
            <person name="Yang W."/>
            <person name="Lam T.T.-Y."/>
            <person name="Chang Q."/>
            <person name="Ding S."/>
            <person name="Wang X."/>
            <person name="Zhu J."/>
            <person name="Ruan X."/>
            <person name="Zhao L."/>
            <person name="Wei J."/>
            <person name="Que T."/>
            <person name="Du C."/>
            <person name="Cheng J."/>
            <person name="Dai P."/>
            <person name="Han X."/>
            <person name="Huang E."/>
            <person name="Gao Y."/>
            <person name="Liu J."/>
            <person name="Shao H."/>
            <person name="Ye R."/>
            <person name="Li L."/>
            <person name="Wei W."/>
            <person name="Wang X."/>
            <person name="Wang C."/>
            <person name="Huo Q."/>
            <person name="Li W."/>
            <person name="Guo W."/>
            <person name="Chen H."/>
            <person name="Chen S."/>
            <person name="Zhou L."/>
            <person name="Zhou L."/>
            <person name="Ni X."/>
            <person name="Tian J."/>
            <person name="Zhou Y."/>
            <person name="Sheng Y."/>
            <person name="Liu T."/>
            <person name="Pan Y."/>
            <person name="Xia L."/>
            <person name="Li J."/>
            <person name="Zhao F."/>
            <person name="Cao W."/>
        </authorList>
    </citation>
    <scope>NUCLEOTIDE SEQUENCE</scope>
    <source>
        <strain evidence="4">Rmic-2018</strain>
        <tissue evidence="4">Larvae</tissue>
    </source>
</reference>
<dbReference type="AlphaFoldDB" id="A0A9J6E9D7"/>
<evidence type="ECO:0000313" key="5">
    <source>
        <dbReference type="Proteomes" id="UP000821866"/>
    </source>
</evidence>
<evidence type="ECO:0000256" key="2">
    <source>
        <dbReference type="ARBA" id="ARBA00023065"/>
    </source>
</evidence>
<proteinExistence type="predicted"/>
<dbReference type="GO" id="GO:0015385">
    <property type="term" value="F:sodium:proton antiporter activity"/>
    <property type="evidence" value="ECO:0007669"/>
    <property type="project" value="InterPro"/>
</dbReference>
<dbReference type="GO" id="GO:0051453">
    <property type="term" value="P:regulation of intracellular pH"/>
    <property type="evidence" value="ECO:0007669"/>
    <property type="project" value="TreeGrafter"/>
</dbReference>
<feature type="transmembrane region" description="Helical" evidence="3">
    <location>
        <begin position="73"/>
        <end position="94"/>
    </location>
</feature>
<evidence type="ECO:0000256" key="3">
    <source>
        <dbReference type="SAM" id="Phobius"/>
    </source>
</evidence>
<feature type="transmembrane region" description="Helical" evidence="3">
    <location>
        <begin position="169"/>
        <end position="196"/>
    </location>
</feature>
<dbReference type="Proteomes" id="UP000821866">
    <property type="component" value="Chromosome 3"/>
</dbReference>
<reference evidence="4" key="1">
    <citation type="journal article" date="2020" name="Cell">
        <title>Large-Scale Comparative Analyses of Tick Genomes Elucidate Their Genetic Diversity and Vector Capacities.</title>
        <authorList>
            <consortium name="Tick Genome and Microbiome Consortium (TIGMIC)"/>
            <person name="Jia N."/>
            <person name="Wang J."/>
            <person name="Shi W."/>
            <person name="Du L."/>
            <person name="Sun Y."/>
            <person name="Zhan W."/>
            <person name="Jiang J.F."/>
            <person name="Wang Q."/>
            <person name="Zhang B."/>
            <person name="Ji P."/>
            <person name="Bell-Sakyi L."/>
            <person name="Cui X.M."/>
            <person name="Yuan T.T."/>
            <person name="Jiang B.G."/>
            <person name="Yang W.F."/>
            <person name="Lam T.T."/>
            <person name="Chang Q.C."/>
            <person name="Ding S.J."/>
            <person name="Wang X.J."/>
            <person name="Zhu J.G."/>
            <person name="Ruan X.D."/>
            <person name="Zhao L."/>
            <person name="Wei J.T."/>
            <person name="Ye R.Z."/>
            <person name="Que T.C."/>
            <person name="Du C.H."/>
            <person name="Zhou Y.H."/>
            <person name="Cheng J.X."/>
            <person name="Dai P.F."/>
            <person name="Guo W.B."/>
            <person name="Han X.H."/>
            <person name="Huang E.J."/>
            <person name="Li L.F."/>
            <person name="Wei W."/>
            <person name="Gao Y.C."/>
            <person name="Liu J.Z."/>
            <person name="Shao H.Z."/>
            <person name="Wang X."/>
            <person name="Wang C.C."/>
            <person name="Yang T.C."/>
            <person name="Huo Q.B."/>
            <person name="Li W."/>
            <person name="Chen H.Y."/>
            <person name="Chen S.E."/>
            <person name="Zhou L.G."/>
            <person name="Ni X.B."/>
            <person name="Tian J.H."/>
            <person name="Sheng Y."/>
            <person name="Liu T."/>
            <person name="Pan Y.S."/>
            <person name="Xia L.Y."/>
            <person name="Li J."/>
            <person name="Zhao F."/>
            <person name="Cao W.C."/>
        </authorList>
    </citation>
    <scope>NUCLEOTIDE SEQUENCE</scope>
    <source>
        <strain evidence="4">Rmic-2018</strain>
    </source>
</reference>
<dbReference type="PANTHER" id="PTHR10110:SF126">
    <property type="entry name" value="NA(+)_H(+) EXCHANGER PROTEIN 7"/>
    <property type="match status" value="1"/>
</dbReference>
<name>A0A9J6E9D7_RHIMP</name>
<dbReference type="InterPro" id="IPR018422">
    <property type="entry name" value="Cation/H_exchanger_CPA1"/>
</dbReference>
<protein>
    <submittedName>
        <fullName evidence="4">Uncharacterized protein</fullName>
    </submittedName>
</protein>
<organism evidence="4 5">
    <name type="scientific">Rhipicephalus microplus</name>
    <name type="common">Cattle tick</name>
    <name type="synonym">Boophilus microplus</name>
    <dbReference type="NCBI Taxonomy" id="6941"/>
    <lineage>
        <taxon>Eukaryota</taxon>
        <taxon>Metazoa</taxon>
        <taxon>Ecdysozoa</taxon>
        <taxon>Arthropoda</taxon>
        <taxon>Chelicerata</taxon>
        <taxon>Arachnida</taxon>
        <taxon>Acari</taxon>
        <taxon>Parasitiformes</taxon>
        <taxon>Ixodida</taxon>
        <taxon>Ixodoidea</taxon>
        <taxon>Ixodidae</taxon>
        <taxon>Rhipicephalinae</taxon>
        <taxon>Rhipicephalus</taxon>
        <taxon>Boophilus</taxon>
    </lineage>
</organism>
<dbReference type="GO" id="GO:0098719">
    <property type="term" value="P:sodium ion import across plasma membrane"/>
    <property type="evidence" value="ECO:0007669"/>
    <property type="project" value="TreeGrafter"/>
</dbReference>
<keyword evidence="2" id="KW-0406">Ion transport</keyword>
<feature type="transmembrane region" description="Helical" evidence="3">
    <location>
        <begin position="202"/>
        <end position="223"/>
    </location>
</feature>
<evidence type="ECO:0000256" key="1">
    <source>
        <dbReference type="ARBA" id="ARBA00022448"/>
    </source>
</evidence>
<feature type="transmembrane region" description="Helical" evidence="3">
    <location>
        <begin position="347"/>
        <end position="367"/>
    </location>
</feature>
<feature type="transmembrane region" description="Helical" evidence="3">
    <location>
        <begin position="235"/>
        <end position="255"/>
    </location>
</feature>
<dbReference type="PANTHER" id="PTHR10110">
    <property type="entry name" value="SODIUM/HYDROGEN EXCHANGER"/>
    <property type="match status" value="1"/>
</dbReference>
<comment type="caution">
    <text evidence="4">The sequence shown here is derived from an EMBL/GenBank/DDBJ whole genome shotgun (WGS) entry which is preliminary data.</text>
</comment>
<keyword evidence="3" id="KW-0472">Membrane</keyword>
<feature type="transmembrane region" description="Helical" evidence="3">
    <location>
        <begin position="275"/>
        <end position="293"/>
    </location>
</feature>
<dbReference type="VEuPathDB" id="VectorBase:LOC119165284"/>
<feature type="transmembrane region" description="Helical" evidence="3">
    <location>
        <begin position="5"/>
        <end position="25"/>
    </location>
</feature>
<dbReference type="GO" id="GO:0005886">
    <property type="term" value="C:plasma membrane"/>
    <property type="evidence" value="ECO:0007669"/>
    <property type="project" value="TreeGrafter"/>
</dbReference>
<sequence>MVKRVINLPVVAITVAWGFLAGWLVNRYGDKETFLPVTDANVGELLHLYMPVLVFTVTLNVRYHIFWRCFWQCVLLGGVGLVLSVCMFVLYMTFMVPSSKEGIGGRDPSGSDRESLGDNSATSALMGFLVCCPEPMYYTEIQFLTTDFGVFVLTTLVLGPLFGKLVGHLLAYLLIALSQDVSITYLVSLCAVYLTFLLAEHAFLGSGVTSIIALALTASAHSASTIMDPIVLRKFWMLFRYTYDTVIVFLAAFKVGRDAVSYLDADDVILLGHTYAAKIIVRGLMVLVLYPVLCSTGYDLNWRQCVALVWINFKSAVIVGFSLSSWISNINVSVALREDAIRLGLVFLVQAINTLSLPQLMWALGLVQMSEAERANMNVVVTALRNTAKQSTNKQRREKNFSGADWKWVQLHTFIENPYADVAAAGTERSALGPRLSLQRREDTLAEAKHNANTNILRLQKV</sequence>
<evidence type="ECO:0000313" key="4">
    <source>
        <dbReference type="EMBL" id="KAH8030919.1"/>
    </source>
</evidence>
<keyword evidence="1" id="KW-0813">Transport</keyword>
<gene>
    <name evidence="4" type="ORF">HPB51_012387</name>
</gene>
<keyword evidence="5" id="KW-1185">Reference proteome</keyword>
<accession>A0A9J6E9D7</accession>
<dbReference type="GO" id="GO:0015386">
    <property type="term" value="F:potassium:proton antiporter activity"/>
    <property type="evidence" value="ECO:0007669"/>
    <property type="project" value="TreeGrafter"/>
</dbReference>
<keyword evidence="3" id="KW-0812">Transmembrane</keyword>